<dbReference type="AlphaFoldDB" id="A0A6J6UQQ8"/>
<dbReference type="InterPro" id="IPR011251">
    <property type="entry name" value="Luciferase-like_dom"/>
</dbReference>
<dbReference type="NCBIfam" id="TIGR03841">
    <property type="entry name" value="F420_Rv3093c"/>
    <property type="match status" value="1"/>
</dbReference>
<dbReference type="PANTHER" id="PTHR43244">
    <property type="match status" value="1"/>
</dbReference>
<dbReference type="EMBL" id="CAFABA010000095">
    <property type="protein sequence ID" value="CAB4834412.1"/>
    <property type="molecule type" value="Genomic_DNA"/>
</dbReference>
<evidence type="ECO:0000313" key="3">
    <source>
        <dbReference type="EMBL" id="CAB4762122.1"/>
    </source>
</evidence>
<dbReference type="EMBL" id="CAFBMH010000107">
    <property type="protein sequence ID" value="CAB4924791.1"/>
    <property type="molecule type" value="Genomic_DNA"/>
</dbReference>
<name>A0A6J6UQQ8_9ZZZZ</name>
<evidence type="ECO:0000313" key="5">
    <source>
        <dbReference type="EMBL" id="CAB4924791.1"/>
    </source>
</evidence>
<keyword evidence="1" id="KW-0560">Oxidoreductase</keyword>
<organism evidence="3">
    <name type="scientific">freshwater metagenome</name>
    <dbReference type="NCBI Taxonomy" id="449393"/>
    <lineage>
        <taxon>unclassified sequences</taxon>
        <taxon>metagenomes</taxon>
        <taxon>ecological metagenomes</taxon>
    </lineage>
</organism>
<dbReference type="Pfam" id="PF00296">
    <property type="entry name" value="Bac_luciferase"/>
    <property type="match status" value="1"/>
</dbReference>
<dbReference type="GO" id="GO:0016705">
    <property type="term" value="F:oxidoreductase activity, acting on paired donors, with incorporation or reduction of molecular oxygen"/>
    <property type="evidence" value="ECO:0007669"/>
    <property type="project" value="InterPro"/>
</dbReference>
<evidence type="ECO:0000256" key="1">
    <source>
        <dbReference type="ARBA" id="ARBA00023002"/>
    </source>
</evidence>
<dbReference type="EMBL" id="CAEZYR010000113">
    <property type="protein sequence ID" value="CAB4762122.1"/>
    <property type="molecule type" value="Genomic_DNA"/>
</dbReference>
<evidence type="ECO:0000313" key="4">
    <source>
        <dbReference type="EMBL" id="CAB4834412.1"/>
    </source>
</evidence>
<dbReference type="InterPro" id="IPR022526">
    <property type="entry name" value="F420_Rv3093c"/>
</dbReference>
<dbReference type="InterPro" id="IPR050564">
    <property type="entry name" value="F420-G6PD/mer"/>
</dbReference>
<protein>
    <submittedName>
        <fullName evidence="3">Unannotated protein</fullName>
    </submittedName>
</protein>
<proteinExistence type="predicted"/>
<feature type="domain" description="Luciferase-like" evidence="2">
    <location>
        <begin position="13"/>
        <end position="296"/>
    </location>
</feature>
<evidence type="ECO:0000259" key="2">
    <source>
        <dbReference type="Pfam" id="PF00296"/>
    </source>
</evidence>
<dbReference type="PANTHER" id="PTHR43244:SF1">
    <property type="entry name" value="5,10-METHYLENETETRAHYDROMETHANOPTERIN REDUCTASE"/>
    <property type="match status" value="1"/>
</dbReference>
<dbReference type="Gene3D" id="3.20.20.30">
    <property type="entry name" value="Luciferase-like domain"/>
    <property type="match status" value="1"/>
</dbReference>
<sequence>MQRYGMTIPFSGTPLHEQRELFEELVAHGYTDLWSAEANTTDAFTPLALASVWAPTARLGTAILPVYTRGPGLLAQSIASLASAAPGRFVAGIGASSNVIVEGWNNVQFVEPYKRVRDTLHFLRAALAGDKMSVDYETFSVKGFKLGIVPEAPVPILVASLREGMLRLAGREGDGAIVNWLSADDAARVAGIVNAQGAGKEIVARLFVCPNPDKEQVLPAAKFAMAAYLNVPVYRAFHEWCGRSEMLAEHWAAWDAGDRKGALAKIPDSLVDELVINGTPDECRAHIQRYITNGVTTPALLIMGFGGIDVRQAARDLAPR</sequence>
<reference evidence="3" key="1">
    <citation type="submission" date="2020-05" db="EMBL/GenBank/DDBJ databases">
        <authorList>
            <person name="Chiriac C."/>
            <person name="Salcher M."/>
            <person name="Ghai R."/>
            <person name="Kavagutti S V."/>
        </authorList>
    </citation>
    <scope>NUCLEOTIDE SEQUENCE</scope>
</reference>
<accession>A0A6J6UQQ8</accession>
<dbReference type="SUPFAM" id="SSF51679">
    <property type="entry name" value="Bacterial luciferase-like"/>
    <property type="match status" value="1"/>
</dbReference>
<dbReference type="CDD" id="cd01097">
    <property type="entry name" value="Tetrahydromethanopterin_reductase"/>
    <property type="match status" value="1"/>
</dbReference>
<gene>
    <name evidence="3" type="ORF">UFOPK2754_02479</name>
    <name evidence="4" type="ORF">UFOPK3139_02077</name>
    <name evidence="5" type="ORF">UFOPK3543_02298</name>
</gene>
<dbReference type="InterPro" id="IPR036661">
    <property type="entry name" value="Luciferase-like_sf"/>
</dbReference>